<keyword evidence="2" id="KW-1185">Reference proteome</keyword>
<protein>
    <submittedName>
        <fullName evidence="1">Putative oxidoreductase GLYR1-like</fullName>
    </submittedName>
</protein>
<dbReference type="AlphaFoldDB" id="A0A0N1IBM2"/>
<sequence>MAAPGDRRQRACKDFEKVGATIAVTPCDVVEEADITFSCVADPQAAKEDWRQRMKTEISLVSSVINKRPPGACRVLFSRVQIIKKLVLKPEILHKKSIRL</sequence>
<dbReference type="InterPro" id="IPR036291">
    <property type="entry name" value="NAD(P)-bd_dom_sf"/>
</dbReference>
<accession>A0A0N1IBM2</accession>
<evidence type="ECO:0000313" key="2">
    <source>
        <dbReference type="Proteomes" id="UP000053268"/>
    </source>
</evidence>
<dbReference type="Gene3D" id="3.40.50.720">
    <property type="entry name" value="NAD(P)-binding Rossmann-like Domain"/>
    <property type="match status" value="1"/>
</dbReference>
<reference evidence="1 2" key="1">
    <citation type="journal article" date="2015" name="Nat. Commun.">
        <title>Outbred genome sequencing and CRISPR/Cas9 gene editing in butterflies.</title>
        <authorList>
            <person name="Li X."/>
            <person name="Fan D."/>
            <person name="Zhang W."/>
            <person name="Liu G."/>
            <person name="Zhang L."/>
            <person name="Zhao L."/>
            <person name="Fang X."/>
            <person name="Chen L."/>
            <person name="Dong Y."/>
            <person name="Chen Y."/>
            <person name="Ding Y."/>
            <person name="Zhao R."/>
            <person name="Feng M."/>
            <person name="Zhu Y."/>
            <person name="Feng Y."/>
            <person name="Jiang X."/>
            <person name="Zhu D."/>
            <person name="Xiang H."/>
            <person name="Feng X."/>
            <person name="Li S."/>
            <person name="Wang J."/>
            <person name="Zhang G."/>
            <person name="Kronforst M.R."/>
            <person name="Wang W."/>
        </authorList>
    </citation>
    <scope>NUCLEOTIDE SEQUENCE [LARGE SCALE GENOMIC DNA]</scope>
    <source>
        <strain evidence="1">Ya'a_city_454_Px</strain>
        <tissue evidence="1">Whole body</tissue>
    </source>
</reference>
<organism evidence="1 2">
    <name type="scientific">Papilio xuthus</name>
    <name type="common">Asian swallowtail butterfly</name>
    <dbReference type="NCBI Taxonomy" id="66420"/>
    <lineage>
        <taxon>Eukaryota</taxon>
        <taxon>Metazoa</taxon>
        <taxon>Ecdysozoa</taxon>
        <taxon>Arthropoda</taxon>
        <taxon>Hexapoda</taxon>
        <taxon>Insecta</taxon>
        <taxon>Pterygota</taxon>
        <taxon>Neoptera</taxon>
        <taxon>Endopterygota</taxon>
        <taxon>Lepidoptera</taxon>
        <taxon>Glossata</taxon>
        <taxon>Ditrysia</taxon>
        <taxon>Papilionoidea</taxon>
        <taxon>Papilionidae</taxon>
        <taxon>Papilioninae</taxon>
        <taxon>Papilio</taxon>
    </lineage>
</organism>
<gene>
    <name evidence="1" type="ORF">RR46_00513</name>
</gene>
<name>A0A0N1IBM2_PAPXU</name>
<dbReference type="Proteomes" id="UP000053268">
    <property type="component" value="Unassembled WGS sequence"/>
</dbReference>
<proteinExistence type="predicted"/>
<evidence type="ECO:0000313" key="1">
    <source>
        <dbReference type="EMBL" id="KPJ02450.1"/>
    </source>
</evidence>
<dbReference type="SUPFAM" id="SSF51735">
    <property type="entry name" value="NAD(P)-binding Rossmann-fold domains"/>
    <property type="match status" value="1"/>
</dbReference>
<dbReference type="EMBL" id="KQ459243">
    <property type="protein sequence ID" value="KPJ02450.1"/>
    <property type="molecule type" value="Genomic_DNA"/>
</dbReference>